<feature type="domain" description="Endonuclease/exonuclease/phosphatase" evidence="1">
    <location>
        <begin position="92"/>
        <end position="179"/>
    </location>
</feature>
<dbReference type="RefSeq" id="XP_016471037.1">
    <property type="nucleotide sequence ID" value="XM_016615551.1"/>
</dbReference>
<evidence type="ECO:0000313" key="2">
    <source>
        <dbReference type="RefSeq" id="XP_016471037.1"/>
    </source>
</evidence>
<accession>A0A1S4A2X8</accession>
<protein>
    <recommendedName>
        <fullName evidence="1">Endonuclease/exonuclease/phosphatase domain-containing protein</fullName>
    </recommendedName>
</protein>
<dbReference type="InterPro" id="IPR036691">
    <property type="entry name" value="Endo/exonu/phosph_ase_sf"/>
</dbReference>
<gene>
    <name evidence="2" type="primary">LOC107793238</name>
</gene>
<dbReference type="PANTHER" id="PTHR35218:SF8">
    <property type="entry name" value="ENDONUCLEASE_EXONUCLEASE_PHOSPHATASE"/>
    <property type="match status" value="1"/>
</dbReference>
<dbReference type="Pfam" id="PF03372">
    <property type="entry name" value="Exo_endo_phos"/>
    <property type="match status" value="1"/>
</dbReference>
<sequence length="203" mass="23228">MRETRTEFIWLKGFYLYSLKEQFAKKIILKCPPDLITCNVNFSVNPDPQEGKYSMVIVPTLKKDTTTPQTSQTDVADLDIPTNPNSKMNLIVWNCRGSNNMEFRRQFRSLLDNYKPALVALLETRMHDHTVLKNDFNFSNLAQVEAQSMSRGMALLWNDDLVHVDELTITSQEIHCMVQAPPGPAAYSHNITSTGRGTWWQMG</sequence>
<name>A0A1S4A2X8_TOBAC</name>
<proteinExistence type="predicted"/>
<dbReference type="OrthoDB" id="1304906at2759"/>
<evidence type="ECO:0000259" key="1">
    <source>
        <dbReference type="Pfam" id="PF03372"/>
    </source>
</evidence>
<organism evidence="2">
    <name type="scientific">Nicotiana tabacum</name>
    <name type="common">Common tobacco</name>
    <dbReference type="NCBI Taxonomy" id="4097"/>
    <lineage>
        <taxon>Eukaryota</taxon>
        <taxon>Viridiplantae</taxon>
        <taxon>Streptophyta</taxon>
        <taxon>Embryophyta</taxon>
        <taxon>Tracheophyta</taxon>
        <taxon>Spermatophyta</taxon>
        <taxon>Magnoliopsida</taxon>
        <taxon>eudicotyledons</taxon>
        <taxon>Gunneridae</taxon>
        <taxon>Pentapetalae</taxon>
        <taxon>asterids</taxon>
        <taxon>lamiids</taxon>
        <taxon>Solanales</taxon>
        <taxon>Solanaceae</taxon>
        <taxon>Nicotianoideae</taxon>
        <taxon>Nicotianeae</taxon>
        <taxon>Nicotiana</taxon>
    </lineage>
</organism>
<reference evidence="2" key="1">
    <citation type="submission" date="2025-08" db="UniProtKB">
        <authorList>
            <consortium name="RefSeq"/>
        </authorList>
    </citation>
    <scope>IDENTIFICATION</scope>
</reference>
<dbReference type="KEGG" id="nta:107793238"/>
<dbReference type="AlphaFoldDB" id="A0A1S4A2X8"/>
<dbReference type="PANTHER" id="PTHR35218">
    <property type="entry name" value="RNASE H DOMAIN-CONTAINING PROTEIN"/>
    <property type="match status" value="1"/>
</dbReference>
<dbReference type="SUPFAM" id="SSF56219">
    <property type="entry name" value="DNase I-like"/>
    <property type="match status" value="1"/>
</dbReference>
<dbReference type="GO" id="GO:0003824">
    <property type="term" value="F:catalytic activity"/>
    <property type="evidence" value="ECO:0007669"/>
    <property type="project" value="InterPro"/>
</dbReference>
<dbReference type="PaxDb" id="4097-A0A1S4A2X8"/>
<dbReference type="InterPro" id="IPR005135">
    <property type="entry name" value="Endo/exonuclease/phosphatase"/>
</dbReference>
<dbReference type="Gene3D" id="3.60.10.10">
    <property type="entry name" value="Endonuclease/exonuclease/phosphatase"/>
    <property type="match status" value="1"/>
</dbReference>